<keyword evidence="7" id="KW-0547">Nucleotide-binding</keyword>
<keyword evidence="9" id="KW-0067">ATP-binding</keyword>
<dbReference type="SUPFAM" id="SSF55874">
    <property type="entry name" value="ATPase domain of HSP90 chaperone/DNA topoisomerase II/histidine kinase"/>
    <property type="match status" value="1"/>
</dbReference>
<dbReference type="SMART" id="SM00304">
    <property type="entry name" value="HAMP"/>
    <property type="match status" value="1"/>
</dbReference>
<evidence type="ECO:0000256" key="5">
    <source>
        <dbReference type="ARBA" id="ARBA00022679"/>
    </source>
</evidence>
<keyword evidence="10 13" id="KW-1133">Transmembrane helix</keyword>
<dbReference type="EC" id="2.7.13.3" evidence="3"/>
<keyword evidence="13" id="KW-0472">Membrane</keyword>
<evidence type="ECO:0000313" key="16">
    <source>
        <dbReference type="EMBL" id="GII38550.1"/>
    </source>
</evidence>
<name>A0A8J3UGL9_9ACTN</name>
<feature type="region of interest" description="Disordered" evidence="12">
    <location>
        <begin position="1"/>
        <end position="22"/>
    </location>
</feature>
<evidence type="ECO:0000256" key="2">
    <source>
        <dbReference type="ARBA" id="ARBA00004370"/>
    </source>
</evidence>
<feature type="transmembrane region" description="Helical" evidence="13">
    <location>
        <begin position="28"/>
        <end position="49"/>
    </location>
</feature>
<dbReference type="Proteomes" id="UP000622547">
    <property type="component" value="Unassembled WGS sequence"/>
</dbReference>
<feature type="domain" description="HAMP" evidence="14">
    <location>
        <begin position="357"/>
        <end position="426"/>
    </location>
</feature>
<dbReference type="Pfam" id="PF02518">
    <property type="entry name" value="HATPase_c"/>
    <property type="match status" value="1"/>
</dbReference>
<protein>
    <recommendedName>
        <fullName evidence="3">histidine kinase</fullName>
        <ecNumber evidence="3">2.7.13.3</ecNumber>
    </recommendedName>
</protein>
<dbReference type="GO" id="GO:0005524">
    <property type="term" value="F:ATP binding"/>
    <property type="evidence" value="ECO:0007669"/>
    <property type="project" value="UniProtKB-KW"/>
</dbReference>
<feature type="region of interest" description="Disordered" evidence="12">
    <location>
        <begin position="763"/>
        <end position="857"/>
    </location>
</feature>
<dbReference type="InterPro" id="IPR013587">
    <property type="entry name" value="Nitrate/nitrite_sensing"/>
</dbReference>
<evidence type="ECO:0000256" key="8">
    <source>
        <dbReference type="ARBA" id="ARBA00022777"/>
    </source>
</evidence>
<evidence type="ECO:0000256" key="4">
    <source>
        <dbReference type="ARBA" id="ARBA00022553"/>
    </source>
</evidence>
<dbReference type="InterPro" id="IPR003594">
    <property type="entry name" value="HATPase_dom"/>
</dbReference>
<feature type="compositionally biased region" description="Low complexity" evidence="12">
    <location>
        <begin position="727"/>
        <end position="743"/>
    </location>
</feature>
<evidence type="ECO:0000256" key="11">
    <source>
        <dbReference type="ARBA" id="ARBA00023012"/>
    </source>
</evidence>
<evidence type="ECO:0000256" key="7">
    <source>
        <dbReference type="ARBA" id="ARBA00022741"/>
    </source>
</evidence>
<dbReference type="EMBL" id="BOOP01000014">
    <property type="protein sequence ID" value="GII38550.1"/>
    <property type="molecule type" value="Genomic_DNA"/>
</dbReference>
<evidence type="ECO:0000313" key="17">
    <source>
        <dbReference type="Proteomes" id="UP000622547"/>
    </source>
</evidence>
<evidence type="ECO:0000259" key="15">
    <source>
        <dbReference type="SMART" id="SM00387"/>
    </source>
</evidence>
<evidence type="ECO:0000256" key="9">
    <source>
        <dbReference type="ARBA" id="ARBA00022840"/>
    </source>
</evidence>
<dbReference type="Pfam" id="PF00672">
    <property type="entry name" value="HAMP"/>
    <property type="match status" value="1"/>
</dbReference>
<dbReference type="GO" id="GO:0000160">
    <property type="term" value="P:phosphorelay signal transduction system"/>
    <property type="evidence" value="ECO:0007669"/>
    <property type="project" value="UniProtKB-KW"/>
</dbReference>
<keyword evidence="17" id="KW-1185">Reference proteome</keyword>
<comment type="subcellular location">
    <subcellularLocation>
        <location evidence="2">Membrane</location>
    </subcellularLocation>
</comment>
<dbReference type="InterPro" id="IPR050980">
    <property type="entry name" value="2C_sensor_his_kinase"/>
</dbReference>
<evidence type="ECO:0000256" key="12">
    <source>
        <dbReference type="SAM" id="MobiDB-lite"/>
    </source>
</evidence>
<dbReference type="GO" id="GO:0016020">
    <property type="term" value="C:membrane"/>
    <property type="evidence" value="ECO:0007669"/>
    <property type="project" value="UniProtKB-SubCell"/>
</dbReference>
<keyword evidence="6 13" id="KW-0812">Transmembrane</keyword>
<feature type="region of interest" description="Disordered" evidence="12">
    <location>
        <begin position="673"/>
        <end position="750"/>
    </location>
</feature>
<feature type="transmembrane region" description="Helical" evidence="13">
    <location>
        <begin position="334"/>
        <end position="356"/>
    </location>
</feature>
<keyword evidence="8 16" id="KW-0418">Kinase</keyword>
<keyword evidence="11" id="KW-0902">Two-component regulatory system</keyword>
<feature type="compositionally biased region" description="Low complexity" evidence="12">
    <location>
        <begin position="883"/>
        <end position="894"/>
    </location>
</feature>
<evidence type="ECO:0000256" key="1">
    <source>
        <dbReference type="ARBA" id="ARBA00000085"/>
    </source>
</evidence>
<feature type="region of interest" description="Disordered" evidence="12">
    <location>
        <begin position="882"/>
        <end position="1037"/>
    </location>
</feature>
<dbReference type="PANTHER" id="PTHR44936:SF9">
    <property type="entry name" value="SENSOR PROTEIN CREC"/>
    <property type="match status" value="1"/>
</dbReference>
<dbReference type="PANTHER" id="PTHR44936">
    <property type="entry name" value="SENSOR PROTEIN CREC"/>
    <property type="match status" value="1"/>
</dbReference>
<evidence type="ECO:0000256" key="3">
    <source>
        <dbReference type="ARBA" id="ARBA00012438"/>
    </source>
</evidence>
<dbReference type="CDD" id="cd06225">
    <property type="entry name" value="HAMP"/>
    <property type="match status" value="1"/>
</dbReference>
<keyword evidence="5" id="KW-0808">Transferase</keyword>
<proteinExistence type="predicted"/>
<evidence type="ECO:0000256" key="13">
    <source>
        <dbReference type="SAM" id="Phobius"/>
    </source>
</evidence>
<keyword evidence="4" id="KW-0597">Phosphoprotein</keyword>
<gene>
    <name evidence="16" type="ORF">Pph01_35530</name>
</gene>
<dbReference type="GO" id="GO:0004673">
    <property type="term" value="F:protein histidine kinase activity"/>
    <property type="evidence" value="ECO:0007669"/>
    <property type="project" value="UniProtKB-EC"/>
</dbReference>
<dbReference type="Gene3D" id="3.30.565.10">
    <property type="entry name" value="Histidine kinase-like ATPase, C-terminal domain"/>
    <property type="match status" value="1"/>
</dbReference>
<dbReference type="SMART" id="SM00387">
    <property type="entry name" value="HATPase_c"/>
    <property type="match status" value="1"/>
</dbReference>
<comment type="caution">
    <text evidence="16">The sequence shown here is derived from an EMBL/GenBank/DDBJ whole genome shotgun (WGS) entry which is preliminary data.</text>
</comment>
<sequence>MAGPVSTEQSKSDKHARKRRFAPRNWRVPTRVTALIVAPTLVAVLLAGIRVVGSIESLNGYQQVRQSAEYSVRLRDLIQQLGLERDISVWGPKKKIKLGTGKSITLAQQTAVVDGLVKQVSADLDEINADYGVRAEQDAEQAATGLSGLGNLRKDRVIDGYTALIATLLRLHDELAQTSDDPEVVGDARALTALAHAKEEASEQRGTLTRELLERTQSFVGTELTDFIASQSRQQSDTDTFITESQPEQAKQLVTLLSDPDVVDAELAKAWAIQLGTRNTPLSTYNALTRSQTLQRWFQHSTKTIDQMATVEHQVSAAVLDRARELQSSEQRNVLIAGGLILALLLLVLATTVLIARSMVRPLRRLRVEALEIAGLRLPDMVRRMRESDDTSEPHVRPISVGTEDEIGEVAQAFDEVHRQAVRLAAEESRLRANVNAMFVNLSRRTQTLVERQIALIDGLERGEEDGQRLSDLFKLDHLATRMRRNSENLLVLAGHEPARKRSQPARLVDVVRASLSEIEDYERVTVKVHRSIAIAGHAANDIVHLVAELVENAIAFSPRNTRVIVSSNPVEGGAVMLGVSDAGIGMSAEEVADINHRLAEPPTVDVSVSRRMGLFVVGRLALRHGIRVQMRRGEQGGMIAMVLFPAEMISNADQPTATQPATATVGAFADQPQAGASSTSGFQPWDGAQATPESPGTFAPWTSSAPTPPSNGLPTRRSPGRDGGPLAARGGAGSDLSSDSGAFAPSDSGAFAPSDSGAFTRSDSGAFAPSDSGAFTRSDSGGFAPSDSGGFAPSDSGAFTPFGAPPEETTASFPAVGDTNGGLTGRQRPGRPTFTEHSGAFPIMEPGAATGPLPVVEDAPLERGDEYLPIFAAVESAWFRRPAPNGASSAPPAQNDKTVQAGNGKAPDPGASRPAAAGTPGRETGPAQGSPDPLGANPGQGAWWSRADSGFEKAAGVAKDPSQGGVTAAGLPKRTPKANLVPGSVGGDTPAPTPRPPVSADAVRSRLSSLQQGVRRGRADLAGGAVDGLGNEEEGS</sequence>
<feature type="domain" description="Histidine kinase/HSP90-like ATPase" evidence="15">
    <location>
        <begin position="538"/>
        <end position="649"/>
    </location>
</feature>
<organism evidence="16 17">
    <name type="scientific">Planotetraspora phitsanulokensis</name>
    <dbReference type="NCBI Taxonomy" id="575192"/>
    <lineage>
        <taxon>Bacteria</taxon>
        <taxon>Bacillati</taxon>
        <taxon>Actinomycetota</taxon>
        <taxon>Actinomycetes</taxon>
        <taxon>Streptosporangiales</taxon>
        <taxon>Streptosporangiaceae</taxon>
        <taxon>Planotetraspora</taxon>
    </lineage>
</organism>
<evidence type="ECO:0000256" key="10">
    <source>
        <dbReference type="ARBA" id="ARBA00022989"/>
    </source>
</evidence>
<dbReference type="InterPro" id="IPR036890">
    <property type="entry name" value="HATPase_C_sf"/>
</dbReference>
<dbReference type="Gene3D" id="6.10.340.10">
    <property type="match status" value="1"/>
</dbReference>
<comment type="catalytic activity">
    <reaction evidence="1">
        <text>ATP + protein L-histidine = ADP + protein N-phospho-L-histidine.</text>
        <dbReference type="EC" id="2.7.13.3"/>
    </reaction>
</comment>
<dbReference type="Pfam" id="PF08376">
    <property type="entry name" value="NIT"/>
    <property type="match status" value="1"/>
</dbReference>
<dbReference type="InterPro" id="IPR003660">
    <property type="entry name" value="HAMP_dom"/>
</dbReference>
<accession>A0A8J3UGL9</accession>
<evidence type="ECO:0000256" key="6">
    <source>
        <dbReference type="ARBA" id="ARBA00022692"/>
    </source>
</evidence>
<dbReference type="AlphaFoldDB" id="A0A8J3UGL9"/>
<evidence type="ECO:0000259" key="14">
    <source>
        <dbReference type="SMART" id="SM00304"/>
    </source>
</evidence>
<reference evidence="16 17" key="1">
    <citation type="submission" date="2021-01" db="EMBL/GenBank/DDBJ databases">
        <title>Whole genome shotgun sequence of Planotetraspora phitsanulokensis NBRC 104273.</title>
        <authorList>
            <person name="Komaki H."/>
            <person name="Tamura T."/>
        </authorList>
    </citation>
    <scope>NUCLEOTIDE SEQUENCE [LARGE SCALE GENOMIC DNA]</scope>
    <source>
        <strain evidence="16 17">NBRC 104273</strain>
    </source>
</reference>